<dbReference type="EMBL" id="FQVM01000013">
    <property type="protein sequence ID" value="SHE83394.1"/>
    <property type="molecule type" value="Genomic_DNA"/>
</dbReference>
<dbReference type="PANTHER" id="PTHR45947">
    <property type="entry name" value="SULFOQUINOVOSYL TRANSFERASE SQD2"/>
    <property type="match status" value="1"/>
</dbReference>
<keyword evidence="4" id="KW-1185">Reference proteome</keyword>
<dbReference type="SUPFAM" id="SSF53756">
    <property type="entry name" value="UDP-Glycosyltransferase/glycogen phosphorylase"/>
    <property type="match status" value="1"/>
</dbReference>
<organism evidence="3 4">
    <name type="scientific">Clostridium fallax</name>
    <dbReference type="NCBI Taxonomy" id="1533"/>
    <lineage>
        <taxon>Bacteria</taxon>
        <taxon>Bacillati</taxon>
        <taxon>Bacillota</taxon>
        <taxon>Clostridia</taxon>
        <taxon>Eubacteriales</taxon>
        <taxon>Clostridiaceae</taxon>
        <taxon>Clostridium</taxon>
    </lineage>
</organism>
<dbReference type="Pfam" id="PF13439">
    <property type="entry name" value="Glyco_transf_4"/>
    <property type="match status" value="1"/>
</dbReference>
<dbReference type="AlphaFoldDB" id="A0A1M4WQA8"/>
<feature type="domain" description="Glycosyl transferase family 1" evidence="1">
    <location>
        <begin position="187"/>
        <end position="351"/>
    </location>
</feature>
<accession>A0A1M4WQA8</accession>
<reference evidence="3 4" key="1">
    <citation type="submission" date="2016-11" db="EMBL/GenBank/DDBJ databases">
        <authorList>
            <person name="Jaros S."/>
            <person name="Januszkiewicz K."/>
            <person name="Wedrychowicz H."/>
        </authorList>
    </citation>
    <scope>NUCLEOTIDE SEQUENCE [LARGE SCALE GENOMIC DNA]</scope>
    <source>
        <strain evidence="3 4">DSM 2631</strain>
    </source>
</reference>
<dbReference type="RefSeq" id="WP_072895992.1">
    <property type="nucleotide sequence ID" value="NZ_FQVM01000013.1"/>
</dbReference>
<dbReference type="GO" id="GO:0016757">
    <property type="term" value="F:glycosyltransferase activity"/>
    <property type="evidence" value="ECO:0007669"/>
    <property type="project" value="InterPro"/>
</dbReference>
<proteinExistence type="predicted"/>
<evidence type="ECO:0000313" key="4">
    <source>
        <dbReference type="Proteomes" id="UP000184035"/>
    </source>
</evidence>
<dbReference type="Pfam" id="PF00534">
    <property type="entry name" value="Glycos_transf_1"/>
    <property type="match status" value="1"/>
</dbReference>
<dbReference type="STRING" id="1533.SAMN05443638_11354"/>
<sequence>MGKKVAQVITLSEMGGAQKHVYLLSKALKEKGFSVDVIASKGGDLQNKVEDLDINFIDAPYMVREISPLKDLKNILYLRNLFKENNYDIVHCHSSKAGLVARIAARLAKVPTIVYTAHGFVFNEPMSNFKKNIYIAIEYIGSKFGKKIIAVSEKDYNCAKKYNLGTEKDLYCIGNAIEEVDFNLLKDKKEMKRELGIDDDTFVLGMVSNFYETKGHRFLIEGLKKLYDEGYNFYTVFAGEGLLFDEMKEKAKGYEKIKFLGYRKDNLNVINTFDAFILSSVKEGMPYVILEAMSLKKPVIATKVGALPKMIKNKENGLLIDEGDSSKIYTVLKDVLDNKYNLKEIGENGKKYVDENFSFESFIDKILKVYKE</sequence>
<keyword evidence="3" id="KW-0808">Transferase</keyword>
<name>A0A1M4WQA8_9CLOT</name>
<protein>
    <submittedName>
        <fullName evidence="3">Glycosyltransferase involved in cell wall bisynthesis</fullName>
    </submittedName>
</protein>
<evidence type="ECO:0000259" key="1">
    <source>
        <dbReference type="Pfam" id="PF00534"/>
    </source>
</evidence>
<dbReference type="PANTHER" id="PTHR45947:SF3">
    <property type="entry name" value="SULFOQUINOVOSYL TRANSFERASE SQD2"/>
    <property type="match status" value="1"/>
</dbReference>
<dbReference type="InterPro" id="IPR001296">
    <property type="entry name" value="Glyco_trans_1"/>
</dbReference>
<dbReference type="Proteomes" id="UP000184035">
    <property type="component" value="Unassembled WGS sequence"/>
</dbReference>
<gene>
    <name evidence="3" type="ORF">SAMN05443638_11354</name>
</gene>
<evidence type="ECO:0000313" key="3">
    <source>
        <dbReference type="EMBL" id="SHE83394.1"/>
    </source>
</evidence>
<dbReference type="InterPro" id="IPR028098">
    <property type="entry name" value="Glyco_trans_4-like_N"/>
</dbReference>
<dbReference type="InterPro" id="IPR050194">
    <property type="entry name" value="Glycosyltransferase_grp1"/>
</dbReference>
<dbReference type="Gene3D" id="3.40.50.2000">
    <property type="entry name" value="Glycogen Phosphorylase B"/>
    <property type="match status" value="2"/>
</dbReference>
<dbReference type="OrthoDB" id="3199616at2"/>
<feature type="domain" description="Glycosyltransferase subfamily 4-like N-terminal" evidence="2">
    <location>
        <begin position="14"/>
        <end position="163"/>
    </location>
</feature>
<evidence type="ECO:0000259" key="2">
    <source>
        <dbReference type="Pfam" id="PF13439"/>
    </source>
</evidence>
<dbReference type="CDD" id="cd03808">
    <property type="entry name" value="GT4_CapM-like"/>
    <property type="match status" value="1"/>
</dbReference>